<comment type="subunit">
    <text evidence="9 10">Homodimer.</text>
</comment>
<protein>
    <recommendedName>
        <fullName evidence="4 9">Triosephosphate isomerase</fullName>
        <shortName evidence="9">TIM</shortName>
        <shortName evidence="9">TPI</shortName>
        <ecNumber evidence="3 9">5.3.1.1</ecNumber>
    </recommendedName>
    <alternativeName>
        <fullName evidence="9">Triose-phosphate isomerase</fullName>
    </alternativeName>
</protein>
<evidence type="ECO:0000256" key="2">
    <source>
        <dbReference type="ARBA" id="ARBA00007422"/>
    </source>
</evidence>
<dbReference type="InterPro" id="IPR000652">
    <property type="entry name" value="Triosephosphate_isomerase"/>
</dbReference>
<dbReference type="GO" id="GO:0019563">
    <property type="term" value="P:glycerol catabolic process"/>
    <property type="evidence" value="ECO:0007669"/>
    <property type="project" value="TreeGrafter"/>
</dbReference>
<evidence type="ECO:0000256" key="7">
    <source>
        <dbReference type="ARBA" id="ARBA00023152"/>
    </source>
</evidence>
<dbReference type="GO" id="GO:0006096">
    <property type="term" value="P:glycolytic process"/>
    <property type="evidence" value="ECO:0007669"/>
    <property type="project" value="UniProtKB-UniRule"/>
</dbReference>
<name>U4KJT0_ALTPJ</name>
<dbReference type="HAMAP" id="MF_00147_B">
    <property type="entry name" value="TIM_B"/>
    <property type="match status" value="1"/>
</dbReference>
<dbReference type="InterPro" id="IPR035990">
    <property type="entry name" value="TIM_sf"/>
</dbReference>
<evidence type="ECO:0000256" key="6">
    <source>
        <dbReference type="ARBA" id="ARBA00022490"/>
    </source>
</evidence>
<feature type="binding site" evidence="9">
    <location>
        <begin position="234"/>
        <end position="235"/>
    </location>
    <ligand>
        <name>substrate</name>
    </ligand>
</feature>
<feature type="binding site" evidence="9">
    <location>
        <position position="213"/>
    </location>
    <ligand>
        <name>substrate</name>
    </ligand>
</feature>
<dbReference type="NCBIfam" id="TIGR00419">
    <property type="entry name" value="tim"/>
    <property type="match status" value="1"/>
</dbReference>
<evidence type="ECO:0000256" key="4">
    <source>
        <dbReference type="ARBA" id="ARBA00019397"/>
    </source>
</evidence>
<accession>U4KJT0</accession>
<comment type="subcellular location">
    <subcellularLocation>
        <location evidence="9 10">Cytoplasm</location>
    </subcellularLocation>
</comment>
<dbReference type="HOGENOM" id="CLU_024251_2_3_14"/>
<dbReference type="GO" id="GO:0005829">
    <property type="term" value="C:cytosol"/>
    <property type="evidence" value="ECO:0007669"/>
    <property type="project" value="TreeGrafter"/>
</dbReference>
<comment type="catalytic activity">
    <reaction evidence="9 10">
        <text>D-glyceraldehyde 3-phosphate = dihydroxyacetone phosphate</text>
        <dbReference type="Rhea" id="RHEA:18585"/>
        <dbReference type="ChEBI" id="CHEBI:57642"/>
        <dbReference type="ChEBI" id="CHEBI:59776"/>
        <dbReference type="EC" id="5.3.1.1"/>
    </reaction>
</comment>
<dbReference type="OrthoDB" id="9809429at2"/>
<dbReference type="EC" id="5.3.1.1" evidence="3 9"/>
<keyword evidence="6 9" id="KW-0963">Cytoplasm</keyword>
<dbReference type="PANTHER" id="PTHR21139">
    <property type="entry name" value="TRIOSEPHOSPHATE ISOMERASE"/>
    <property type="match status" value="1"/>
</dbReference>
<dbReference type="PROSITE" id="PS51440">
    <property type="entry name" value="TIM_2"/>
    <property type="match status" value="1"/>
</dbReference>
<dbReference type="GO" id="GO:0046166">
    <property type="term" value="P:glyceraldehyde-3-phosphate biosynthetic process"/>
    <property type="evidence" value="ECO:0007669"/>
    <property type="project" value="TreeGrafter"/>
</dbReference>
<dbReference type="SUPFAM" id="SSF51351">
    <property type="entry name" value="Triosephosphate isomerase (TIM)"/>
    <property type="match status" value="1"/>
</dbReference>
<sequence length="255" mass="28665">MKRVPVIAANWKMYKSKDEALEFIFKVNQAVPSNEVVESIVFPPAVFLNLLVKREGENLRIGAQNMHYADEGAFTGENSPMHVKTAGAEYVLVGHSERRIYYNEVSETVNLKLISAFRNDLIPILCVGETLEIKEEKRTQEFVNHQVEKALINVDKEYIPKLIVAYEPRWAIGTGKNATAKEASGVITHIREKIASLYSKELSEEVRIIYGGSVKPSNIEEILKEKEIDGALIGGAALDPENFIFFTQVAEKIKK</sequence>
<evidence type="ECO:0000313" key="12">
    <source>
        <dbReference type="Proteomes" id="UP000032740"/>
    </source>
</evidence>
<dbReference type="GO" id="GO:0004807">
    <property type="term" value="F:triose-phosphate isomerase activity"/>
    <property type="evidence" value="ECO:0007669"/>
    <property type="project" value="UniProtKB-UniRule"/>
</dbReference>
<feature type="binding site" evidence="9">
    <location>
        <begin position="10"/>
        <end position="12"/>
    </location>
    <ligand>
        <name>substrate</name>
    </ligand>
</feature>
<feature type="active site" description="Proton acceptor" evidence="9">
    <location>
        <position position="167"/>
    </location>
</feature>
<comment type="similarity">
    <text evidence="2 9 10">Belongs to the triosephosphate isomerase family.</text>
</comment>
<dbReference type="KEGG" id="apal:BN85402370"/>
<dbReference type="InterPro" id="IPR022896">
    <property type="entry name" value="TrioseP_Isoase_bac/euk"/>
</dbReference>
<keyword evidence="7 9" id="KW-0324">Glycolysis</keyword>
<keyword evidence="8 9" id="KW-0413">Isomerase</keyword>
<dbReference type="EMBL" id="FO681347">
    <property type="protein sequence ID" value="CCV63814.1"/>
    <property type="molecule type" value="Genomic_DNA"/>
</dbReference>
<evidence type="ECO:0000256" key="3">
    <source>
        <dbReference type="ARBA" id="ARBA00011940"/>
    </source>
</evidence>
<feature type="active site" description="Electrophile" evidence="9">
    <location>
        <position position="95"/>
    </location>
</feature>
<dbReference type="STRING" id="1318466.BN85402370"/>
<dbReference type="Pfam" id="PF00121">
    <property type="entry name" value="TIM"/>
    <property type="match status" value="1"/>
</dbReference>
<gene>
    <name evidence="9 11" type="primary">tpiA</name>
    <name evidence="11" type="ORF">BN85402370</name>
</gene>
<dbReference type="RefSeq" id="WP_026655402.1">
    <property type="nucleotide sequence ID" value="NC_022538.1"/>
</dbReference>
<comment type="function">
    <text evidence="9">Involved in the gluconeogenesis. Catalyzes stereospecifically the conversion of dihydroxyacetone phosphate (DHAP) to D-glyceraldehyde-3-phosphate (G3P).</text>
</comment>
<dbReference type="Proteomes" id="UP000032740">
    <property type="component" value="Chromosome"/>
</dbReference>
<dbReference type="UniPathway" id="UPA00138"/>
<dbReference type="PANTHER" id="PTHR21139:SF42">
    <property type="entry name" value="TRIOSEPHOSPHATE ISOMERASE"/>
    <property type="match status" value="1"/>
</dbReference>
<evidence type="ECO:0000313" key="11">
    <source>
        <dbReference type="EMBL" id="CCV63814.1"/>
    </source>
</evidence>
<keyword evidence="12" id="KW-1185">Reference proteome</keyword>
<dbReference type="InterPro" id="IPR013785">
    <property type="entry name" value="Aldolase_TIM"/>
</dbReference>
<dbReference type="Gene3D" id="3.20.20.70">
    <property type="entry name" value="Aldolase class I"/>
    <property type="match status" value="1"/>
</dbReference>
<dbReference type="AlphaFoldDB" id="U4KJT0"/>
<comment type="pathway">
    <text evidence="1 9 10">Carbohydrate degradation; glycolysis; D-glyceraldehyde 3-phosphate from glycerone phosphate: step 1/1.</text>
</comment>
<reference evidence="11 12" key="1">
    <citation type="journal article" date="2013" name="J. Mol. Microbiol. Biotechnol.">
        <title>Analysis of the Complete Genomes of Acholeplasma brassicae , A. palmae and A. laidlawii and Their Comparison to the Obligate Parasites from ' Candidatus Phytoplasma'.</title>
        <authorList>
            <person name="Kube M."/>
            <person name="Siewert C."/>
            <person name="Migdoll A.M."/>
            <person name="Duduk B."/>
            <person name="Holz S."/>
            <person name="Rabus R."/>
            <person name="Seemuller E."/>
            <person name="Mitrovic J."/>
            <person name="Muller I."/>
            <person name="Buttner C."/>
            <person name="Reinhardt R."/>
        </authorList>
    </citation>
    <scope>NUCLEOTIDE SEQUENCE [LARGE SCALE GENOMIC DNA]</scope>
    <source>
        <strain evidence="11 12">J233</strain>
    </source>
</reference>
<dbReference type="FunFam" id="3.20.20.70:FF:000016">
    <property type="entry name" value="Triosephosphate isomerase"/>
    <property type="match status" value="1"/>
</dbReference>
<evidence type="ECO:0000256" key="9">
    <source>
        <dbReference type="HAMAP-Rule" id="MF_00147"/>
    </source>
</evidence>
<proteinExistence type="inferred from homology"/>
<comment type="pathway">
    <text evidence="9 10">Carbohydrate biosynthesis; gluconeogenesis.</text>
</comment>
<dbReference type="UniPathway" id="UPA00109">
    <property type="reaction ID" value="UER00189"/>
</dbReference>
<evidence type="ECO:0000256" key="8">
    <source>
        <dbReference type="ARBA" id="ARBA00023235"/>
    </source>
</evidence>
<dbReference type="CDD" id="cd00311">
    <property type="entry name" value="TIM"/>
    <property type="match status" value="1"/>
</dbReference>
<keyword evidence="5 9" id="KW-0312">Gluconeogenesis</keyword>
<evidence type="ECO:0000256" key="10">
    <source>
        <dbReference type="RuleBase" id="RU363013"/>
    </source>
</evidence>
<evidence type="ECO:0000256" key="1">
    <source>
        <dbReference type="ARBA" id="ARBA00004680"/>
    </source>
</evidence>
<organism evidence="11 12">
    <name type="scientific">Alteracholeplasma palmae (strain ATCC 49389 / J233)</name>
    <name type="common">Acholeplasma palmae</name>
    <dbReference type="NCBI Taxonomy" id="1318466"/>
    <lineage>
        <taxon>Bacteria</taxon>
        <taxon>Bacillati</taxon>
        <taxon>Mycoplasmatota</taxon>
        <taxon>Mollicutes</taxon>
        <taxon>Acholeplasmatales</taxon>
        <taxon>Acholeplasmataceae</taxon>
        <taxon>Acholeplasma</taxon>
    </lineage>
</organism>
<dbReference type="GO" id="GO:0006094">
    <property type="term" value="P:gluconeogenesis"/>
    <property type="evidence" value="ECO:0007669"/>
    <property type="project" value="UniProtKB-UniRule"/>
</dbReference>
<feature type="binding site" evidence="9">
    <location>
        <position position="173"/>
    </location>
    <ligand>
        <name>substrate</name>
    </ligand>
</feature>
<evidence type="ECO:0000256" key="5">
    <source>
        <dbReference type="ARBA" id="ARBA00022432"/>
    </source>
</evidence>